<feature type="transmembrane region" description="Helical" evidence="5">
    <location>
        <begin position="260"/>
        <end position="282"/>
    </location>
</feature>
<dbReference type="InterPro" id="IPR035906">
    <property type="entry name" value="MetI-like_sf"/>
</dbReference>
<dbReference type="HOGENOM" id="CLU_016047_18_4_9"/>
<organism evidence="7 8">
    <name type="scientific">Thermobrachium celere DSM 8682</name>
    <dbReference type="NCBI Taxonomy" id="941824"/>
    <lineage>
        <taxon>Bacteria</taxon>
        <taxon>Bacillati</taxon>
        <taxon>Bacillota</taxon>
        <taxon>Clostridia</taxon>
        <taxon>Eubacteriales</taxon>
        <taxon>Clostridiaceae</taxon>
        <taxon>Thermobrachium</taxon>
    </lineage>
</organism>
<feature type="domain" description="ABC transmembrane type-1" evidence="6">
    <location>
        <begin position="66"/>
        <end position="281"/>
    </location>
</feature>
<name>R7RTK2_9CLOT</name>
<sequence>MNKKYKLIFPYLLLLPVLLFIFGIFIFGIVNIFLQSFGYFPAVGLKLFSLRYYKEILKDPNFFYSLKFSLYISFISSLLSVILGVLLAYLFLSTYLNDKAKFYNIYKISVIVPHTIAAFLVFTIFSQSGFLSRIFFRLGFINNMVEFYPMTFDTKGIGVILAYVWKGAPFITLITYDILKKLSDTYSKVALNLGANNFQVFWYILFPLVLPTISLGFIILFTFSFGAYEIPYLLGPSKPKALPVLAYIYYKSVNLKDRPYSMVINVFIILFSLVLAFLYILLNKIIKKHGIDR</sequence>
<gene>
    <name evidence="7" type="ORF">TCEL_00654</name>
</gene>
<feature type="transmembrane region" description="Helical" evidence="5">
    <location>
        <begin position="68"/>
        <end position="92"/>
    </location>
</feature>
<keyword evidence="4 5" id="KW-0472">Membrane</keyword>
<dbReference type="AlphaFoldDB" id="R7RTK2"/>
<feature type="transmembrane region" description="Helical" evidence="5">
    <location>
        <begin position="156"/>
        <end position="179"/>
    </location>
</feature>
<evidence type="ECO:0000259" key="6">
    <source>
        <dbReference type="PROSITE" id="PS50928"/>
    </source>
</evidence>
<feature type="transmembrane region" description="Helical" evidence="5">
    <location>
        <begin position="200"/>
        <end position="228"/>
    </location>
</feature>
<evidence type="ECO:0000256" key="1">
    <source>
        <dbReference type="ARBA" id="ARBA00004141"/>
    </source>
</evidence>
<evidence type="ECO:0000313" key="7">
    <source>
        <dbReference type="EMBL" id="CDF58608.1"/>
    </source>
</evidence>
<protein>
    <submittedName>
        <fullName evidence="7">Binding-protein-dependent transport systems inner membrane component</fullName>
    </submittedName>
</protein>
<dbReference type="Proteomes" id="UP000014923">
    <property type="component" value="Unassembled WGS sequence"/>
</dbReference>
<evidence type="ECO:0000313" key="8">
    <source>
        <dbReference type="Proteomes" id="UP000014923"/>
    </source>
</evidence>
<keyword evidence="8" id="KW-1185">Reference proteome</keyword>
<comment type="subcellular location">
    <subcellularLocation>
        <location evidence="5">Cell membrane</location>
        <topology evidence="5">Multi-pass membrane protein</topology>
    </subcellularLocation>
    <subcellularLocation>
        <location evidence="1">Membrane</location>
        <topology evidence="1">Multi-pass membrane protein</topology>
    </subcellularLocation>
</comment>
<dbReference type="CDD" id="cd06261">
    <property type="entry name" value="TM_PBP2"/>
    <property type="match status" value="1"/>
</dbReference>
<dbReference type="PANTHER" id="PTHR43759:SF1">
    <property type="entry name" value="GLUCOSE IMPORT SYSTEM PERMEASE PROTEIN GLCT"/>
    <property type="match status" value="1"/>
</dbReference>
<dbReference type="InterPro" id="IPR052730">
    <property type="entry name" value="Sugar_ABC_transporter"/>
</dbReference>
<dbReference type="RefSeq" id="WP_018662877.1">
    <property type="nucleotide sequence ID" value="NZ_HF952018.1"/>
</dbReference>
<dbReference type="Pfam" id="PF00528">
    <property type="entry name" value="BPD_transp_1"/>
    <property type="match status" value="1"/>
</dbReference>
<feature type="transmembrane region" description="Helical" evidence="5">
    <location>
        <begin position="112"/>
        <end position="136"/>
    </location>
</feature>
<keyword evidence="3 5" id="KW-1133">Transmembrane helix</keyword>
<proteinExistence type="inferred from homology"/>
<dbReference type="PANTHER" id="PTHR43759">
    <property type="entry name" value="TREHALOSE TRANSPORT SYSTEM PERMEASE PROTEIN SUGA"/>
    <property type="match status" value="1"/>
</dbReference>
<comment type="similarity">
    <text evidence="5">Belongs to the binding-protein-dependent transport system permease family.</text>
</comment>
<comment type="caution">
    <text evidence="7">The sequence shown here is derived from an EMBL/GenBank/DDBJ whole genome shotgun (WGS) entry which is preliminary data.</text>
</comment>
<accession>R7RTK2</accession>
<dbReference type="Gene3D" id="1.10.3720.10">
    <property type="entry name" value="MetI-like"/>
    <property type="match status" value="1"/>
</dbReference>
<reference evidence="7" key="1">
    <citation type="submission" date="2013-03" db="EMBL/GenBank/DDBJ databases">
        <title>Draft genome sequence of the hydrogen-ethanol-producing anaerobic alkalithermophilic Caloramator celere.</title>
        <authorList>
            <person name="Ciranna A."/>
            <person name="Larjo A."/>
            <person name="Kivisto A."/>
            <person name="Santala V."/>
            <person name="Roos C."/>
            <person name="Karp M."/>
        </authorList>
    </citation>
    <scope>NUCLEOTIDE SEQUENCE [LARGE SCALE GENOMIC DNA]</scope>
    <source>
        <strain evidence="7">DSM 8682</strain>
    </source>
</reference>
<keyword evidence="2 5" id="KW-0812">Transmembrane</keyword>
<keyword evidence="5" id="KW-0813">Transport</keyword>
<dbReference type="PROSITE" id="PS50928">
    <property type="entry name" value="ABC_TM1"/>
    <property type="match status" value="1"/>
</dbReference>
<dbReference type="InterPro" id="IPR000515">
    <property type="entry name" value="MetI-like"/>
</dbReference>
<dbReference type="EMBL" id="CAVN010000097">
    <property type="protein sequence ID" value="CDF58608.1"/>
    <property type="molecule type" value="Genomic_DNA"/>
</dbReference>
<dbReference type="GO" id="GO:0055085">
    <property type="term" value="P:transmembrane transport"/>
    <property type="evidence" value="ECO:0007669"/>
    <property type="project" value="InterPro"/>
</dbReference>
<dbReference type="OrthoDB" id="9785836at2"/>
<evidence type="ECO:0000256" key="4">
    <source>
        <dbReference type="ARBA" id="ARBA00023136"/>
    </source>
</evidence>
<evidence type="ECO:0000256" key="2">
    <source>
        <dbReference type="ARBA" id="ARBA00022692"/>
    </source>
</evidence>
<feature type="transmembrane region" description="Helical" evidence="5">
    <location>
        <begin position="12"/>
        <end position="34"/>
    </location>
</feature>
<dbReference type="SUPFAM" id="SSF161098">
    <property type="entry name" value="MetI-like"/>
    <property type="match status" value="1"/>
</dbReference>
<evidence type="ECO:0000256" key="5">
    <source>
        <dbReference type="RuleBase" id="RU363032"/>
    </source>
</evidence>
<evidence type="ECO:0000256" key="3">
    <source>
        <dbReference type="ARBA" id="ARBA00022989"/>
    </source>
</evidence>
<dbReference type="GO" id="GO:0005886">
    <property type="term" value="C:plasma membrane"/>
    <property type="evidence" value="ECO:0007669"/>
    <property type="project" value="UniProtKB-SubCell"/>
</dbReference>
<dbReference type="eggNOG" id="COG1176">
    <property type="taxonomic scope" value="Bacteria"/>
</dbReference>